<dbReference type="Gene3D" id="3.30.40.10">
    <property type="entry name" value="Zinc/RING finger domain, C3HC4 (zinc finger)"/>
    <property type="match status" value="1"/>
</dbReference>
<keyword evidence="13 21" id="KW-1133">Transmembrane helix</keyword>
<dbReference type="SUPFAM" id="SSF57850">
    <property type="entry name" value="RING/U-box"/>
    <property type="match status" value="1"/>
</dbReference>
<feature type="transmembrane region" description="Helical" evidence="21">
    <location>
        <begin position="1108"/>
        <end position="1130"/>
    </location>
</feature>
<evidence type="ECO:0000256" key="11">
    <source>
        <dbReference type="ARBA" id="ARBA00022833"/>
    </source>
</evidence>
<dbReference type="AlphaFoldDB" id="A0A835JBB3"/>
<evidence type="ECO:0000256" key="8">
    <source>
        <dbReference type="ARBA" id="ARBA00022692"/>
    </source>
</evidence>
<keyword evidence="15" id="KW-0464">Manganese</keyword>
<evidence type="ECO:0000256" key="20">
    <source>
        <dbReference type="PROSITE-ProRule" id="PRU00175"/>
    </source>
</evidence>
<feature type="transmembrane region" description="Helical" evidence="21">
    <location>
        <begin position="1026"/>
        <end position="1045"/>
    </location>
</feature>
<feature type="transmembrane region" description="Helical" evidence="21">
    <location>
        <begin position="400"/>
        <end position="421"/>
    </location>
</feature>
<feature type="binding site" evidence="18">
    <location>
        <position position="460"/>
    </location>
    <ligand>
        <name>UDP-alpha-D-glucose</name>
        <dbReference type="ChEBI" id="CHEBI:58885"/>
    </ligand>
</feature>
<dbReference type="GO" id="GO:0016760">
    <property type="term" value="F:cellulose synthase (UDP-forming) activity"/>
    <property type="evidence" value="ECO:0007669"/>
    <property type="project" value="UniProtKB-EC"/>
</dbReference>
<evidence type="ECO:0000313" key="24">
    <source>
        <dbReference type="EMBL" id="KAF9665718.1"/>
    </source>
</evidence>
<comment type="pathway">
    <text evidence="3 21">Glycan metabolism; plant cellulose biosynthesis.</text>
</comment>
<dbReference type="GO" id="GO:0030244">
    <property type="term" value="P:cellulose biosynthetic process"/>
    <property type="evidence" value="ECO:0007669"/>
    <property type="project" value="UniProtKB-KW"/>
</dbReference>
<organism evidence="24 25">
    <name type="scientific">Salix dunnii</name>
    <dbReference type="NCBI Taxonomy" id="1413687"/>
    <lineage>
        <taxon>Eukaryota</taxon>
        <taxon>Viridiplantae</taxon>
        <taxon>Streptophyta</taxon>
        <taxon>Embryophyta</taxon>
        <taxon>Tracheophyta</taxon>
        <taxon>Spermatophyta</taxon>
        <taxon>Magnoliopsida</taxon>
        <taxon>eudicotyledons</taxon>
        <taxon>Gunneridae</taxon>
        <taxon>Pentapetalae</taxon>
        <taxon>rosids</taxon>
        <taxon>fabids</taxon>
        <taxon>Malpighiales</taxon>
        <taxon>Salicaceae</taxon>
        <taxon>Saliceae</taxon>
        <taxon>Salix</taxon>
    </lineage>
</organism>
<dbReference type="InterPro" id="IPR027934">
    <property type="entry name" value="CES_Znf_RING"/>
</dbReference>
<proteinExistence type="inferred from homology"/>
<feature type="compositionally biased region" description="Basic residues" evidence="22">
    <location>
        <begin position="771"/>
        <end position="781"/>
    </location>
</feature>
<dbReference type="Pfam" id="PF14569">
    <property type="entry name" value="zf-UDP"/>
    <property type="match status" value="1"/>
</dbReference>
<dbReference type="InterPro" id="IPR005150">
    <property type="entry name" value="Cellulose_synth"/>
</dbReference>
<evidence type="ECO:0000256" key="15">
    <source>
        <dbReference type="ARBA" id="ARBA00023211"/>
    </source>
</evidence>
<dbReference type="GO" id="GO:0005886">
    <property type="term" value="C:plasma membrane"/>
    <property type="evidence" value="ECO:0007669"/>
    <property type="project" value="UniProtKB-SubCell"/>
</dbReference>
<evidence type="ECO:0000256" key="18">
    <source>
        <dbReference type="PIRSR" id="PIRSR605150-2"/>
    </source>
</evidence>
<dbReference type="PROSITE" id="PS50089">
    <property type="entry name" value="ZF_RING_2"/>
    <property type="match status" value="1"/>
</dbReference>
<feature type="binding site" evidence="18">
    <location>
        <position position="466"/>
    </location>
    <ligand>
        <name>UDP-alpha-D-glucose</name>
        <dbReference type="ChEBI" id="CHEBI:58885"/>
    </ligand>
</feature>
<feature type="binding site" evidence="19">
    <location>
        <position position="638"/>
    </location>
    <ligand>
        <name>Mn(2+)</name>
        <dbReference type="ChEBI" id="CHEBI:29035"/>
    </ligand>
</feature>
<accession>A0A835JBB3</accession>
<dbReference type="GO" id="GO:0071555">
    <property type="term" value="P:cell wall organization"/>
    <property type="evidence" value="ECO:0007669"/>
    <property type="project" value="UniProtKB-KW"/>
</dbReference>
<comment type="caution">
    <text evidence="24">The sequence shown here is derived from an EMBL/GenBank/DDBJ whole genome shotgun (WGS) entry which is preliminary data.</text>
</comment>
<evidence type="ECO:0000256" key="13">
    <source>
        <dbReference type="ARBA" id="ARBA00022989"/>
    </source>
</evidence>
<evidence type="ECO:0000256" key="9">
    <source>
        <dbReference type="ARBA" id="ARBA00022723"/>
    </source>
</evidence>
<dbReference type="InterPro" id="IPR013083">
    <property type="entry name" value="Znf_RING/FYVE/PHD"/>
</dbReference>
<evidence type="ECO:0000256" key="12">
    <source>
        <dbReference type="ARBA" id="ARBA00022916"/>
    </source>
</evidence>
<dbReference type="EMBL" id="JADGMS010000016">
    <property type="protein sequence ID" value="KAF9665718.1"/>
    <property type="molecule type" value="Genomic_DNA"/>
</dbReference>
<dbReference type="OrthoDB" id="2161379at2759"/>
<comment type="subcellular location">
    <subcellularLocation>
        <location evidence="2 21">Cell membrane</location>
        <topology evidence="2 21">Multi-pass membrane protein</topology>
    </subcellularLocation>
</comment>
<name>A0A835JBB3_9ROSI</name>
<keyword evidence="7 21" id="KW-0808">Transferase</keyword>
<feature type="domain" description="RING-type" evidence="23">
    <location>
        <begin position="124"/>
        <end position="170"/>
    </location>
</feature>
<comment type="cofactor">
    <cofactor evidence="21">
        <name>Zn(2+)</name>
        <dbReference type="ChEBI" id="CHEBI:29105"/>
    </cofactor>
    <text evidence="21">Binds 2 Zn(2+) ions per subunit.</text>
</comment>
<dbReference type="InterPro" id="IPR001841">
    <property type="entry name" value="Znf_RING"/>
</dbReference>
<evidence type="ECO:0000256" key="7">
    <source>
        <dbReference type="ARBA" id="ARBA00022679"/>
    </source>
</evidence>
<comment type="caution">
    <text evidence="21">Lacks conserved residue(s) required for the propagation of feature annotation.</text>
</comment>
<keyword evidence="8 21" id="KW-0812">Transmembrane</keyword>
<dbReference type="GO" id="GO:0008270">
    <property type="term" value="F:zinc ion binding"/>
    <property type="evidence" value="ECO:0007669"/>
    <property type="project" value="UniProtKB-KW"/>
</dbReference>
<feature type="binding site" evidence="19">
    <location>
        <position position="659"/>
    </location>
    <ligand>
        <name>Mn(2+)</name>
        <dbReference type="ChEBI" id="CHEBI:29035"/>
    </ligand>
</feature>
<dbReference type="InterPro" id="IPR029044">
    <property type="entry name" value="Nucleotide-diphossugar_trans"/>
</dbReference>
<dbReference type="UniPathway" id="UPA00695"/>
<dbReference type="Gene3D" id="3.90.550.10">
    <property type="entry name" value="Spore Coat Polysaccharide Biosynthesis Protein SpsA, Chain A"/>
    <property type="match status" value="1"/>
</dbReference>
<comment type="cofactor">
    <cofactor evidence="1">
        <name>Mn(2+)</name>
        <dbReference type="ChEBI" id="CHEBI:29035"/>
    </cofactor>
</comment>
<keyword evidence="5 21" id="KW-1003">Cell membrane</keyword>
<feature type="binding site" evidence="18">
    <location>
        <position position="496"/>
    </location>
    <ligand>
        <name>UDP-alpha-D-glucose</name>
        <dbReference type="ChEBI" id="CHEBI:58885"/>
    </ligand>
</feature>
<dbReference type="Pfam" id="PF03552">
    <property type="entry name" value="Cellulose_synt"/>
    <property type="match status" value="3"/>
</dbReference>
<protein>
    <recommendedName>
        <fullName evidence="21">Cellulose synthase</fullName>
        <ecNumber evidence="21">2.4.1.12</ecNumber>
    </recommendedName>
</protein>
<feature type="binding site" evidence="18">
    <location>
        <position position="637"/>
    </location>
    <ligand>
        <name>UDP-alpha-D-glucose</name>
        <dbReference type="ChEBI" id="CHEBI:58885"/>
    </ligand>
</feature>
<feature type="transmembrane region" description="Helical" evidence="21">
    <location>
        <begin position="374"/>
        <end position="394"/>
    </location>
</feature>
<dbReference type="Proteomes" id="UP000657918">
    <property type="component" value="Chromosome 16"/>
</dbReference>
<evidence type="ECO:0000256" key="5">
    <source>
        <dbReference type="ARBA" id="ARBA00022475"/>
    </source>
</evidence>
<reference evidence="24 25" key="1">
    <citation type="submission" date="2020-10" db="EMBL/GenBank/DDBJ databases">
        <title>Plant Genome Project.</title>
        <authorList>
            <person name="Zhang R.-G."/>
        </authorList>
    </citation>
    <scope>NUCLEOTIDE SEQUENCE [LARGE SCALE GENOMIC DNA]</scope>
    <source>
        <strain evidence="24">FAFU-HL-1</strain>
        <tissue evidence="24">Leaf</tissue>
    </source>
</reference>
<sequence length="1178" mass="132487">MNLLSEYKTLENKSARKNFAMCTDKLVKSDDALVLGDKRSVLKWIVREELTLLSSLYDWGCIEFGEAQQFFLSTVQFWVKDSSCQWNQKVKLGLIEIQCMVYEMTAFCLATQSKPVKSIGGQVCQICGDNVGKTVDSEPFVACDVCGFPVCRPCYEYERKDGNQSCPQCKTRYKRLKGSPAILGDREEDGDADDGASDFNYSSKNQNQKQMIAERMLSWQMTYGRGEDVGATSYDKEVSHNHIPLLTNGHEVSGELSAASPEHISMASPGASGGKRIPYGSDVHQSSNVRVVNPVKEFGSPGLGNVAWKERVYGWKMKQDKNVITISTAHAPSERGAGDIDAATDVLVDDSLLNDEAQQPLSRKVSIPFSMINPYRMVIVLRLIILCIFLHYRITNPVRNAYALWLISVICEIWFAISWILDQFPKWLPVNRETYLDRLALRYDQEGEPSQLAVVDIFVSTVDPLKEPPLVTANIVLSILAVNYPIDKVSCYVSDDGAAMLTFEALSETSEFARKWVPFCKKYSIEPQAPEWHFAKKIDYLKDKVQPSFVKDRRAMKREYEEFKIRVNGLVAKAQKVPEEGWIMQDGTPWPGNNTRDHPGMIQVFLGQSGGLDSDGNELPRLVYVSREKRPGFQHNKKAGAMNSLITVLTNGPFLLNLDCDHYINNSKALREAMCFMMDPNLRKHVCYVQFPQRFDGIDRNDRYANRNTIFFDINLRGLDGIQGPVYVGTGCVFNRTALYGYEPPLKPKHKKPGLLSSLCGGSRKKDSKSSKKGSNKKKPGKHLDPTLPIFSLDGIEEGVEGAGFDDEKSLLMSQMSLEKRFGQSVVFVASTLMENGVVPDSATPETLLKEAIHVISCSYEDKTDWGSEVCLFLFFIALTSIRVSSLFFAKNSSNCIFEEIYVFCEFEDHDLMFMGHLLDGSMVLLQKIFLLVLRCMPKRPAFKGSAPINLSDLLNQVLRWALGSVEILLSRHSPIWYGYGGRLKWLESNIASIWFISLFLSIFATGILEMRWSGVGIDEWWRNEQFWVIGGVSAHLFAVFQGLLKVLAGIDTNFTVTSKASDEDGDFVELYLFKWTTLLIPPTTLLIVNLVGVVAGISHAINSGYQTWGPLFGKLFFAFWVIIHLYPFLKGLMGRQNRRERSEVQSKQAGDNFNWVIASCVPAASKTYAWTSGDNHL</sequence>
<keyword evidence="9 21" id="KW-0479">Metal-binding</keyword>
<keyword evidence="11 21" id="KW-0862">Zinc</keyword>
<keyword evidence="25" id="KW-1185">Reference proteome</keyword>
<feature type="transmembrane region" description="Helical" evidence="21">
    <location>
        <begin position="912"/>
        <end position="934"/>
    </location>
</feature>
<feature type="transmembrane region" description="Helical" evidence="21">
    <location>
        <begin position="992"/>
        <end position="1014"/>
    </location>
</feature>
<evidence type="ECO:0000256" key="3">
    <source>
        <dbReference type="ARBA" id="ARBA00004768"/>
    </source>
</evidence>
<evidence type="ECO:0000256" key="4">
    <source>
        <dbReference type="ARBA" id="ARBA00007548"/>
    </source>
</evidence>
<dbReference type="FunFam" id="3.90.550.10:FF:000009">
    <property type="entry name" value="Cellulose synthase"/>
    <property type="match status" value="1"/>
</dbReference>
<evidence type="ECO:0000256" key="22">
    <source>
        <dbReference type="SAM" id="MobiDB-lite"/>
    </source>
</evidence>
<evidence type="ECO:0000313" key="25">
    <source>
        <dbReference type="Proteomes" id="UP000657918"/>
    </source>
</evidence>
<gene>
    <name evidence="24" type="ORF">SADUNF_Sadunf16G0152800</name>
</gene>
<evidence type="ECO:0000256" key="16">
    <source>
        <dbReference type="ARBA" id="ARBA00023316"/>
    </source>
</evidence>
<evidence type="ECO:0000256" key="14">
    <source>
        <dbReference type="ARBA" id="ARBA00023136"/>
    </source>
</evidence>
<dbReference type="PANTHER" id="PTHR13301">
    <property type="entry name" value="X-BOX TRANSCRIPTION FACTOR-RELATED"/>
    <property type="match status" value="1"/>
</dbReference>
<feature type="region of interest" description="Disordered" evidence="22">
    <location>
        <begin position="180"/>
        <end position="206"/>
    </location>
</feature>
<evidence type="ECO:0000256" key="10">
    <source>
        <dbReference type="ARBA" id="ARBA00022771"/>
    </source>
</evidence>
<keyword evidence="14 21" id="KW-0472">Membrane</keyword>
<evidence type="ECO:0000256" key="19">
    <source>
        <dbReference type="PIRSR" id="PIRSR605150-3"/>
    </source>
</evidence>
<evidence type="ECO:0000256" key="6">
    <source>
        <dbReference type="ARBA" id="ARBA00022676"/>
    </source>
</evidence>
<dbReference type="EC" id="2.4.1.12" evidence="21"/>
<feature type="transmembrane region" description="Helical" evidence="21">
    <location>
        <begin position="1079"/>
        <end position="1102"/>
    </location>
</feature>
<keyword evidence="10 20" id="KW-0863">Zinc-finger</keyword>
<evidence type="ECO:0000256" key="1">
    <source>
        <dbReference type="ARBA" id="ARBA00001936"/>
    </source>
</evidence>
<feature type="compositionally biased region" description="Acidic residues" evidence="22">
    <location>
        <begin position="186"/>
        <end position="196"/>
    </location>
</feature>
<keyword evidence="16 21" id="KW-0961">Cell wall biogenesis/degradation</keyword>
<evidence type="ECO:0000256" key="2">
    <source>
        <dbReference type="ARBA" id="ARBA00004651"/>
    </source>
</evidence>
<keyword evidence="6 21" id="KW-0328">Glycosyltransferase</keyword>
<comment type="similarity">
    <text evidence="4 21">Belongs to the glycosyltransferase 2 family. Plant cellulose synthase subfamily.</text>
</comment>
<dbReference type="CDD" id="cd16617">
    <property type="entry name" value="mRING-HC-C4C4_CesA"/>
    <property type="match status" value="1"/>
</dbReference>
<feature type="region of interest" description="Disordered" evidence="22">
    <location>
        <begin position="749"/>
        <end position="786"/>
    </location>
</feature>
<evidence type="ECO:0000256" key="21">
    <source>
        <dbReference type="RuleBase" id="RU361116"/>
    </source>
</evidence>
<comment type="catalytic activity">
    <reaction evidence="17 21">
        <text>[(1-&gt;4)-beta-D-glucosyl](n) + UDP-alpha-D-glucose = [(1-&gt;4)-beta-D-glucosyl](n+1) + UDP + H(+)</text>
        <dbReference type="Rhea" id="RHEA:19929"/>
        <dbReference type="Rhea" id="RHEA-COMP:10033"/>
        <dbReference type="Rhea" id="RHEA-COMP:10034"/>
        <dbReference type="ChEBI" id="CHEBI:15378"/>
        <dbReference type="ChEBI" id="CHEBI:18246"/>
        <dbReference type="ChEBI" id="CHEBI:58223"/>
        <dbReference type="ChEBI" id="CHEBI:58885"/>
        <dbReference type="EC" id="2.4.1.12"/>
    </reaction>
</comment>
<feature type="binding site" evidence="18">
    <location>
        <position position="467"/>
    </location>
    <ligand>
        <name>UDP-alpha-D-glucose</name>
        <dbReference type="ChEBI" id="CHEBI:58885"/>
    </ligand>
</feature>
<evidence type="ECO:0000256" key="17">
    <source>
        <dbReference type="ARBA" id="ARBA00048682"/>
    </source>
</evidence>
<evidence type="ECO:0000259" key="23">
    <source>
        <dbReference type="PROSITE" id="PS50089"/>
    </source>
</evidence>
<keyword evidence="12 21" id="KW-0135">Cellulose biosynthesis</keyword>